<evidence type="ECO:0000313" key="2">
    <source>
        <dbReference type="Proteomes" id="UP001159427"/>
    </source>
</evidence>
<evidence type="ECO:0000313" key="1">
    <source>
        <dbReference type="EMBL" id="CAH3195396.1"/>
    </source>
</evidence>
<dbReference type="EMBL" id="CALNXI010004252">
    <property type="protein sequence ID" value="CAH3195396.1"/>
    <property type="molecule type" value="Genomic_DNA"/>
</dbReference>
<keyword evidence="2" id="KW-1185">Reference proteome</keyword>
<protein>
    <submittedName>
        <fullName evidence="1">Uncharacterized protein</fullName>
    </submittedName>
</protein>
<dbReference type="Proteomes" id="UP001159427">
    <property type="component" value="Unassembled WGS sequence"/>
</dbReference>
<organism evidence="1 2">
    <name type="scientific">Porites evermanni</name>
    <dbReference type="NCBI Taxonomy" id="104178"/>
    <lineage>
        <taxon>Eukaryota</taxon>
        <taxon>Metazoa</taxon>
        <taxon>Cnidaria</taxon>
        <taxon>Anthozoa</taxon>
        <taxon>Hexacorallia</taxon>
        <taxon>Scleractinia</taxon>
        <taxon>Fungiina</taxon>
        <taxon>Poritidae</taxon>
        <taxon>Porites</taxon>
    </lineage>
</organism>
<name>A0ABN8SX16_9CNID</name>
<proteinExistence type="predicted"/>
<reference evidence="1 2" key="1">
    <citation type="submission" date="2022-05" db="EMBL/GenBank/DDBJ databases">
        <authorList>
            <consortium name="Genoscope - CEA"/>
            <person name="William W."/>
        </authorList>
    </citation>
    <scope>NUCLEOTIDE SEQUENCE [LARGE SCALE GENOMIC DNA]</scope>
</reference>
<accession>A0ABN8SX16</accession>
<comment type="caution">
    <text evidence="1">The sequence shown here is derived from an EMBL/GenBank/DDBJ whole genome shotgun (WGS) entry which is preliminary data.</text>
</comment>
<gene>
    <name evidence="1" type="ORF">PEVE_00030153</name>
</gene>
<sequence>MQSVVAHIQENDVVNPTLILLEERNRQKNINPNARWSVYRELLFLSLTACGTENIDVDAFDKEYRRAYKRILESKNHSDLLCPEDRYPPARAVYCRRTFDSPTLQPKLPQYLVSSFT</sequence>